<dbReference type="HAMAP" id="MF_00040">
    <property type="entry name" value="RRF"/>
    <property type="match status" value="1"/>
</dbReference>
<evidence type="ECO:0000313" key="5">
    <source>
        <dbReference type="EMBL" id="KKU30096.1"/>
    </source>
</evidence>
<reference evidence="5 6" key="1">
    <citation type="journal article" date="2015" name="Nature">
        <title>rRNA introns, odd ribosomes, and small enigmatic genomes across a large radiation of phyla.</title>
        <authorList>
            <person name="Brown C.T."/>
            <person name="Hug L.A."/>
            <person name="Thomas B.C."/>
            <person name="Sharon I."/>
            <person name="Castelle C.J."/>
            <person name="Singh A."/>
            <person name="Wilkins M.J."/>
            <person name="Williams K.H."/>
            <person name="Banfield J.F."/>
        </authorList>
    </citation>
    <scope>NUCLEOTIDE SEQUENCE [LARGE SCALE GENOMIC DNA]</scope>
</reference>
<comment type="similarity">
    <text evidence="1 3">Belongs to the RRF family.</text>
</comment>
<gene>
    <name evidence="3" type="primary">frr</name>
    <name evidence="5" type="ORF">UX44_C0027G0006</name>
</gene>
<dbReference type="InterPro" id="IPR023584">
    <property type="entry name" value="Ribosome_recyc_fac_dom"/>
</dbReference>
<dbReference type="NCBIfam" id="TIGR00496">
    <property type="entry name" value="frr"/>
    <property type="match status" value="1"/>
</dbReference>
<evidence type="ECO:0000256" key="3">
    <source>
        <dbReference type="HAMAP-Rule" id="MF_00040"/>
    </source>
</evidence>
<dbReference type="PANTHER" id="PTHR20982">
    <property type="entry name" value="RIBOSOME RECYCLING FACTOR"/>
    <property type="match status" value="1"/>
</dbReference>
<dbReference type="Gene3D" id="3.30.1360.40">
    <property type="match status" value="1"/>
</dbReference>
<dbReference type="CDD" id="cd00520">
    <property type="entry name" value="RRF"/>
    <property type="match status" value="1"/>
</dbReference>
<dbReference type="PATRIC" id="fig|1619107.3.peg.450"/>
<dbReference type="Proteomes" id="UP000034732">
    <property type="component" value="Unassembled WGS sequence"/>
</dbReference>
<dbReference type="Pfam" id="PF01765">
    <property type="entry name" value="RRF"/>
    <property type="match status" value="1"/>
</dbReference>
<proteinExistence type="inferred from homology"/>
<dbReference type="GO" id="GO:0006415">
    <property type="term" value="P:translational termination"/>
    <property type="evidence" value="ECO:0007669"/>
    <property type="project" value="UniProtKB-UniRule"/>
</dbReference>
<accession>A0A0G1PBH6</accession>
<evidence type="ECO:0000256" key="1">
    <source>
        <dbReference type="ARBA" id="ARBA00005912"/>
    </source>
</evidence>
<dbReference type="GO" id="GO:0043023">
    <property type="term" value="F:ribosomal large subunit binding"/>
    <property type="evidence" value="ECO:0007669"/>
    <property type="project" value="TreeGrafter"/>
</dbReference>
<dbReference type="InterPro" id="IPR002661">
    <property type="entry name" value="Ribosome_recyc_fac"/>
</dbReference>
<dbReference type="InterPro" id="IPR036191">
    <property type="entry name" value="RRF_sf"/>
</dbReference>
<keyword evidence="3" id="KW-0963">Cytoplasm</keyword>
<sequence length="182" mass="20096">MTDAELKAKLEKSVGYLKSELVKIRTGRASPALFDDVRADAYGAAMTVKELAAVSVLDAQTIVISPWDKSLLKAMESAIRASNLGLNPVVDGDVIRVAIPHLTEESRKEFAKMVSAKAEDCRQTVRNIRQDAMKDIDKRFANKEIGEDGKFSFRDKVEEVVKQTNAQIDNLGEAKKKDLMAV</sequence>
<keyword evidence="2 3" id="KW-0648">Protein biosynthesis</keyword>
<evidence type="ECO:0000313" key="6">
    <source>
        <dbReference type="Proteomes" id="UP000034732"/>
    </source>
</evidence>
<dbReference type="Gene3D" id="1.10.132.20">
    <property type="entry name" value="Ribosome-recycling factor"/>
    <property type="match status" value="1"/>
</dbReference>
<comment type="subcellular location">
    <subcellularLocation>
        <location evidence="3">Cytoplasm</location>
    </subcellularLocation>
</comment>
<dbReference type="PANTHER" id="PTHR20982:SF3">
    <property type="entry name" value="MITOCHONDRIAL RIBOSOME RECYCLING FACTOR PSEUDO 1"/>
    <property type="match status" value="1"/>
</dbReference>
<evidence type="ECO:0000259" key="4">
    <source>
        <dbReference type="Pfam" id="PF01765"/>
    </source>
</evidence>
<dbReference type="EMBL" id="LCMF01000027">
    <property type="protein sequence ID" value="KKU30096.1"/>
    <property type="molecule type" value="Genomic_DNA"/>
</dbReference>
<dbReference type="FunFam" id="3.30.1360.40:FF:000001">
    <property type="entry name" value="Ribosome-recycling factor"/>
    <property type="match status" value="1"/>
</dbReference>
<protein>
    <recommendedName>
        <fullName evidence="3">Ribosome-recycling factor</fullName>
        <shortName evidence="3">RRF</shortName>
    </recommendedName>
    <alternativeName>
        <fullName evidence="3">Ribosome-releasing factor</fullName>
    </alternativeName>
</protein>
<dbReference type="SUPFAM" id="SSF55194">
    <property type="entry name" value="Ribosome recycling factor, RRF"/>
    <property type="match status" value="1"/>
</dbReference>
<dbReference type="GO" id="GO:0005737">
    <property type="term" value="C:cytoplasm"/>
    <property type="evidence" value="ECO:0007669"/>
    <property type="project" value="UniProtKB-SubCell"/>
</dbReference>
<comment type="caution">
    <text evidence="5">The sequence shown here is derived from an EMBL/GenBank/DDBJ whole genome shotgun (WGS) entry which is preliminary data.</text>
</comment>
<dbReference type="AlphaFoldDB" id="A0A0G1PBH6"/>
<evidence type="ECO:0000256" key="2">
    <source>
        <dbReference type="ARBA" id="ARBA00022917"/>
    </source>
</evidence>
<feature type="domain" description="Ribosome recycling factor" evidence="4">
    <location>
        <begin position="17"/>
        <end position="180"/>
    </location>
</feature>
<name>A0A0G1PBH6_UNCKA</name>
<comment type="function">
    <text evidence="3">Responsible for the release of ribosomes from messenger RNA at the termination of protein biosynthesis. May increase the efficiency of translation by recycling ribosomes from one round of translation to another.</text>
</comment>
<organism evidence="5 6">
    <name type="scientific">candidate division WWE3 bacterium GW2011_GWA1_46_21</name>
    <dbReference type="NCBI Taxonomy" id="1619107"/>
    <lineage>
        <taxon>Bacteria</taxon>
        <taxon>Katanobacteria</taxon>
    </lineage>
</organism>